<evidence type="ECO:0000313" key="1">
    <source>
        <dbReference type="EnsemblPlants" id="Solyc01g012590.1.1"/>
    </source>
</evidence>
<evidence type="ECO:0000313" key="2">
    <source>
        <dbReference type="Proteomes" id="UP000004994"/>
    </source>
</evidence>
<reference evidence="1" key="1">
    <citation type="journal article" date="2012" name="Nature">
        <title>The tomato genome sequence provides insights into fleshy fruit evolution.</title>
        <authorList>
            <consortium name="Tomato Genome Consortium"/>
        </authorList>
    </citation>
    <scope>NUCLEOTIDE SEQUENCE [LARGE SCALE GENOMIC DNA]</scope>
    <source>
        <strain evidence="1">cv. Heinz 1706</strain>
    </source>
</reference>
<dbReference type="InParanoid" id="K4ATZ5"/>
<proteinExistence type="predicted"/>
<accession>K4ATZ5</accession>
<dbReference type="PhylomeDB" id="K4ATZ5"/>
<dbReference type="AlphaFoldDB" id="K4ATZ5"/>
<organism evidence="1">
    <name type="scientific">Solanum lycopersicum</name>
    <name type="common">Tomato</name>
    <name type="synonym">Lycopersicon esculentum</name>
    <dbReference type="NCBI Taxonomy" id="4081"/>
    <lineage>
        <taxon>Eukaryota</taxon>
        <taxon>Viridiplantae</taxon>
        <taxon>Streptophyta</taxon>
        <taxon>Embryophyta</taxon>
        <taxon>Tracheophyta</taxon>
        <taxon>Spermatophyta</taxon>
        <taxon>Magnoliopsida</taxon>
        <taxon>eudicotyledons</taxon>
        <taxon>Gunneridae</taxon>
        <taxon>Pentapetalae</taxon>
        <taxon>asterids</taxon>
        <taxon>lamiids</taxon>
        <taxon>Solanales</taxon>
        <taxon>Solanaceae</taxon>
        <taxon>Solanoideae</taxon>
        <taxon>Solaneae</taxon>
        <taxon>Solanum</taxon>
        <taxon>Solanum subgen. Lycopersicon</taxon>
    </lineage>
</organism>
<name>K4ATZ5_SOLLC</name>
<dbReference type="Proteomes" id="UP000004994">
    <property type="component" value="Chromosome 1"/>
</dbReference>
<sequence length="92" mass="10813">MVKPVLPHTSRVKARLHEHILHTSLDLQSLCCTFMEFKKLDLVSTFRWESGTILPKVLGDDFESLARERSLLNWLRQRYNISKHKTSYSIVD</sequence>
<reference evidence="1" key="2">
    <citation type="submission" date="2015-06" db="UniProtKB">
        <authorList>
            <consortium name="EnsemblPlants"/>
        </authorList>
    </citation>
    <scope>IDENTIFICATION</scope>
    <source>
        <strain evidence="1">cv. Heinz 1706</strain>
    </source>
</reference>
<dbReference type="PaxDb" id="4081-Solyc01g012590.1.1"/>
<keyword evidence="2" id="KW-1185">Reference proteome</keyword>
<protein>
    <submittedName>
        <fullName evidence="1">Uncharacterized protein</fullName>
    </submittedName>
</protein>
<dbReference type="HOGENOM" id="CLU_2417424_0_0_1"/>
<dbReference type="STRING" id="4081.K4ATZ5"/>
<dbReference type="Gramene" id="Solyc01g012590.1.1">
    <property type="protein sequence ID" value="Solyc01g012590.1.1"/>
    <property type="gene ID" value="Solyc01g012590.1"/>
</dbReference>
<dbReference type="EnsemblPlants" id="Solyc01g012590.1.1">
    <property type="protein sequence ID" value="Solyc01g012590.1.1"/>
    <property type="gene ID" value="Solyc01g012590.1"/>
</dbReference>